<proteinExistence type="predicted"/>
<dbReference type="Proteomes" id="UP000275225">
    <property type="component" value="Unassembled WGS sequence"/>
</dbReference>
<evidence type="ECO:0000256" key="1">
    <source>
        <dbReference type="SAM" id="Phobius"/>
    </source>
</evidence>
<evidence type="ECO:0000313" key="3">
    <source>
        <dbReference type="Proteomes" id="UP000275225"/>
    </source>
</evidence>
<keyword evidence="1" id="KW-0812">Transmembrane</keyword>
<gene>
    <name evidence="2" type="ORF">EHW97_12990</name>
</gene>
<keyword evidence="3" id="KW-1185">Reference proteome</keyword>
<keyword evidence="1" id="KW-0472">Membrane</keyword>
<dbReference type="AlphaFoldDB" id="A0A3N6WL15"/>
<accession>A0A3N6WL15</accession>
<protein>
    <submittedName>
        <fullName evidence="2">Uncharacterized protein</fullName>
    </submittedName>
</protein>
<feature type="transmembrane region" description="Helical" evidence="1">
    <location>
        <begin position="41"/>
        <end position="67"/>
    </location>
</feature>
<name>A0A3N6WL15_9ACTN</name>
<dbReference type="EMBL" id="RQJX01000020">
    <property type="protein sequence ID" value="RQN02475.1"/>
    <property type="molecule type" value="Genomic_DNA"/>
</dbReference>
<organism evidence="2 3">
    <name type="scientific">Aeromicrobium camelliae</name>
    <dbReference type="NCBI Taxonomy" id="1538144"/>
    <lineage>
        <taxon>Bacteria</taxon>
        <taxon>Bacillati</taxon>
        <taxon>Actinomycetota</taxon>
        <taxon>Actinomycetes</taxon>
        <taxon>Propionibacteriales</taxon>
        <taxon>Nocardioidaceae</taxon>
        <taxon>Aeromicrobium</taxon>
    </lineage>
</organism>
<feature type="transmembrane region" description="Helical" evidence="1">
    <location>
        <begin position="97"/>
        <end position="118"/>
    </location>
</feature>
<dbReference type="RefSeq" id="WP_124237606.1">
    <property type="nucleotide sequence ID" value="NZ_JBHUFI010000011.1"/>
</dbReference>
<keyword evidence="1" id="KW-1133">Transmembrane helix</keyword>
<feature type="transmembrane region" description="Helical" evidence="1">
    <location>
        <begin position="74"/>
        <end position="91"/>
    </location>
</feature>
<reference evidence="2 3" key="1">
    <citation type="submission" date="2018-11" db="EMBL/GenBank/DDBJ databases">
        <authorList>
            <person name="Li F."/>
        </authorList>
    </citation>
    <scope>NUCLEOTIDE SEQUENCE [LARGE SCALE GENOMIC DNA]</scope>
    <source>
        <strain evidence="2 3">YS17T</strain>
    </source>
</reference>
<comment type="caution">
    <text evidence="2">The sequence shown here is derived from an EMBL/GenBank/DDBJ whole genome shotgun (WGS) entry which is preliminary data.</text>
</comment>
<evidence type="ECO:0000313" key="2">
    <source>
        <dbReference type="EMBL" id="RQN02475.1"/>
    </source>
</evidence>
<sequence>MSDTSTGRLLLGLAGLVSGLQGLALVGLAVADLVHLGDDRVGLGIGIALVLLVLGAGLIAAAVGVALARQGARGPVLVAQLIALGMAWNLRNAGGDVVSWLLPVLVASAVVVLGCVLSGPGRRAMSLRAGDV</sequence>